<dbReference type="Proteomes" id="UP000004994">
    <property type="component" value="Chromosome 6"/>
</dbReference>
<dbReference type="AlphaFoldDB" id="A0A3Q7HM56"/>
<evidence type="ECO:0000313" key="3">
    <source>
        <dbReference type="Proteomes" id="UP000004994"/>
    </source>
</evidence>
<sequence>MTSINLLRLTLFFRASVNYLWIISFISLYYVLFETLINTTAFSIFNILNLMQFNLVLCLCHGICLFLPCC</sequence>
<dbReference type="EnsemblPlants" id="Solyc06g036550.1.1">
    <property type="protein sequence ID" value="Solyc06g036550.1.1.1"/>
    <property type="gene ID" value="Solyc06g036550.1"/>
</dbReference>
<name>A0A3Q7HM56_SOLLC</name>
<dbReference type="Gramene" id="Solyc06g036550.1.1">
    <property type="protein sequence ID" value="Solyc06g036550.1.1.1"/>
    <property type="gene ID" value="Solyc06g036550.1"/>
</dbReference>
<feature type="transmembrane region" description="Helical" evidence="1">
    <location>
        <begin position="44"/>
        <end position="67"/>
    </location>
</feature>
<keyword evidence="1" id="KW-0812">Transmembrane</keyword>
<keyword evidence="1" id="KW-0472">Membrane</keyword>
<accession>A0A3Q7HM56</accession>
<organism evidence="2">
    <name type="scientific">Solanum lycopersicum</name>
    <name type="common">Tomato</name>
    <name type="synonym">Lycopersicon esculentum</name>
    <dbReference type="NCBI Taxonomy" id="4081"/>
    <lineage>
        <taxon>Eukaryota</taxon>
        <taxon>Viridiplantae</taxon>
        <taxon>Streptophyta</taxon>
        <taxon>Embryophyta</taxon>
        <taxon>Tracheophyta</taxon>
        <taxon>Spermatophyta</taxon>
        <taxon>Magnoliopsida</taxon>
        <taxon>eudicotyledons</taxon>
        <taxon>Gunneridae</taxon>
        <taxon>Pentapetalae</taxon>
        <taxon>asterids</taxon>
        <taxon>lamiids</taxon>
        <taxon>Solanales</taxon>
        <taxon>Solanaceae</taxon>
        <taxon>Solanoideae</taxon>
        <taxon>Solaneae</taxon>
        <taxon>Solanum</taxon>
        <taxon>Solanum subgen. Lycopersicon</taxon>
    </lineage>
</organism>
<protein>
    <submittedName>
        <fullName evidence="2">Uncharacterized protein</fullName>
    </submittedName>
</protein>
<proteinExistence type="predicted"/>
<dbReference type="PaxDb" id="4081-Solyc06g036550.1.1"/>
<reference evidence="2" key="1">
    <citation type="journal article" date="2012" name="Nature">
        <title>The tomato genome sequence provides insights into fleshy fruit evolution.</title>
        <authorList>
            <consortium name="Tomato Genome Consortium"/>
        </authorList>
    </citation>
    <scope>NUCLEOTIDE SEQUENCE [LARGE SCALE GENOMIC DNA]</scope>
    <source>
        <strain evidence="2">cv. Heinz 1706</strain>
    </source>
</reference>
<feature type="transmembrane region" description="Helical" evidence="1">
    <location>
        <begin position="12"/>
        <end position="32"/>
    </location>
</feature>
<dbReference type="InParanoid" id="A0A3Q7HM56"/>
<evidence type="ECO:0000256" key="1">
    <source>
        <dbReference type="SAM" id="Phobius"/>
    </source>
</evidence>
<reference evidence="2" key="2">
    <citation type="submission" date="2019-01" db="UniProtKB">
        <authorList>
            <consortium name="EnsemblPlants"/>
        </authorList>
    </citation>
    <scope>IDENTIFICATION</scope>
    <source>
        <strain evidence="2">cv. Heinz 1706</strain>
    </source>
</reference>
<evidence type="ECO:0000313" key="2">
    <source>
        <dbReference type="EnsemblPlants" id="Solyc06g036550.1.1.1"/>
    </source>
</evidence>
<keyword evidence="3" id="KW-1185">Reference proteome</keyword>
<keyword evidence="1" id="KW-1133">Transmembrane helix</keyword>